<feature type="region of interest" description="Disordered" evidence="1">
    <location>
        <begin position="1"/>
        <end position="20"/>
    </location>
</feature>
<accession>A0ABN1S9L9</accession>
<proteinExistence type="predicted"/>
<dbReference type="Proteomes" id="UP001500033">
    <property type="component" value="Unassembled WGS sequence"/>
</dbReference>
<evidence type="ECO:0000313" key="2">
    <source>
        <dbReference type="EMBL" id="GAA0979231.1"/>
    </source>
</evidence>
<reference evidence="2 3" key="1">
    <citation type="journal article" date="2019" name="Int. J. Syst. Evol. Microbiol.">
        <title>The Global Catalogue of Microorganisms (GCM) 10K type strain sequencing project: providing services to taxonomists for standard genome sequencing and annotation.</title>
        <authorList>
            <consortium name="The Broad Institute Genomics Platform"/>
            <consortium name="The Broad Institute Genome Sequencing Center for Infectious Disease"/>
            <person name="Wu L."/>
            <person name="Ma J."/>
        </authorList>
    </citation>
    <scope>NUCLEOTIDE SEQUENCE [LARGE SCALE GENOMIC DNA]</scope>
    <source>
        <strain evidence="2 3">JCM 11445</strain>
    </source>
</reference>
<evidence type="ECO:0000313" key="3">
    <source>
        <dbReference type="Proteomes" id="UP001500033"/>
    </source>
</evidence>
<name>A0ABN1S9L9_9ACTN</name>
<feature type="compositionally biased region" description="Basic and acidic residues" evidence="1">
    <location>
        <begin position="9"/>
        <end position="20"/>
    </location>
</feature>
<keyword evidence="3" id="KW-1185">Reference proteome</keyword>
<evidence type="ECO:0000256" key="1">
    <source>
        <dbReference type="SAM" id="MobiDB-lite"/>
    </source>
</evidence>
<gene>
    <name evidence="2" type="ORF">GCM10009576_034310</name>
</gene>
<protein>
    <submittedName>
        <fullName evidence="2">Uncharacterized protein</fullName>
    </submittedName>
</protein>
<dbReference type="EMBL" id="BAAAIE010000018">
    <property type="protein sequence ID" value="GAA0979231.1"/>
    <property type="molecule type" value="Genomic_DNA"/>
</dbReference>
<sequence>MSMRVRVPGRQEEFPEERGAAPRRVPVWYAHSAPAATRAAEEAGLDVIA</sequence>
<comment type="caution">
    <text evidence="2">The sequence shown here is derived from an EMBL/GenBank/DDBJ whole genome shotgun (WGS) entry which is preliminary data.</text>
</comment>
<organism evidence="2 3">
    <name type="scientific">Streptomyces rhizosphaericus</name>
    <dbReference type="NCBI Taxonomy" id="114699"/>
    <lineage>
        <taxon>Bacteria</taxon>
        <taxon>Bacillati</taxon>
        <taxon>Actinomycetota</taxon>
        <taxon>Actinomycetes</taxon>
        <taxon>Kitasatosporales</taxon>
        <taxon>Streptomycetaceae</taxon>
        <taxon>Streptomyces</taxon>
        <taxon>Streptomyces violaceusniger group</taxon>
    </lineage>
</organism>